<proteinExistence type="predicted"/>
<feature type="domain" description="XPG-I" evidence="10">
    <location>
        <begin position="102"/>
        <end position="166"/>
    </location>
</feature>
<evidence type="ECO:0000256" key="8">
    <source>
        <dbReference type="ARBA" id="ARBA00023204"/>
    </source>
</evidence>
<dbReference type="Pfam" id="PF00752">
    <property type="entry name" value="XPG_N"/>
    <property type="match status" value="1"/>
</dbReference>
<dbReference type="PROSITE" id="PS00841">
    <property type="entry name" value="XPG_1"/>
    <property type="match status" value="1"/>
</dbReference>
<organism evidence="12 13">
    <name type="scientific">Rozella allomycis (strain CSF55)</name>
    <dbReference type="NCBI Taxonomy" id="988480"/>
    <lineage>
        <taxon>Eukaryota</taxon>
        <taxon>Fungi</taxon>
        <taxon>Fungi incertae sedis</taxon>
        <taxon>Cryptomycota</taxon>
        <taxon>Cryptomycota incertae sedis</taxon>
        <taxon>Rozella</taxon>
    </lineage>
</organism>
<keyword evidence="4" id="KW-0479">Metal-binding</keyword>
<evidence type="ECO:0000256" key="2">
    <source>
        <dbReference type="ARBA" id="ARBA00004123"/>
    </source>
</evidence>
<dbReference type="GO" id="GO:0004520">
    <property type="term" value="F:DNA endonuclease activity"/>
    <property type="evidence" value="ECO:0007669"/>
    <property type="project" value="TreeGrafter"/>
</dbReference>
<reference evidence="13" key="1">
    <citation type="journal article" date="2018" name="Nat. Microbiol.">
        <title>Leveraging single-cell genomics to expand the fungal tree of life.</title>
        <authorList>
            <person name="Ahrendt S.R."/>
            <person name="Quandt C.A."/>
            <person name="Ciobanu D."/>
            <person name="Clum A."/>
            <person name="Salamov A."/>
            <person name="Andreopoulos B."/>
            <person name="Cheng J.F."/>
            <person name="Woyke T."/>
            <person name="Pelin A."/>
            <person name="Henrissat B."/>
            <person name="Reynolds N.K."/>
            <person name="Benny G.L."/>
            <person name="Smith M.E."/>
            <person name="James T.Y."/>
            <person name="Grigoriev I.V."/>
        </authorList>
    </citation>
    <scope>NUCLEOTIDE SEQUENCE [LARGE SCALE GENOMIC DNA]</scope>
    <source>
        <strain evidence="13">CSF55</strain>
    </source>
</reference>
<dbReference type="GO" id="GO:0005634">
    <property type="term" value="C:nucleus"/>
    <property type="evidence" value="ECO:0007669"/>
    <property type="project" value="UniProtKB-SubCell"/>
</dbReference>
<dbReference type="AlphaFoldDB" id="A0A4P9YGQ4"/>
<dbReference type="PANTHER" id="PTHR16171">
    <property type="entry name" value="DNA REPAIR PROTEIN COMPLEMENTING XP-G CELLS-RELATED"/>
    <property type="match status" value="1"/>
</dbReference>
<dbReference type="SUPFAM" id="SSF88723">
    <property type="entry name" value="PIN domain-like"/>
    <property type="match status" value="1"/>
</dbReference>
<dbReference type="SMART" id="SM00279">
    <property type="entry name" value="HhH2"/>
    <property type="match status" value="1"/>
</dbReference>
<dbReference type="InterPro" id="IPR006084">
    <property type="entry name" value="XPG/Rad2"/>
</dbReference>
<keyword evidence="9" id="KW-0539">Nucleus</keyword>
<dbReference type="GO" id="GO:0003697">
    <property type="term" value="F:single-stranded DNA binding"/>
    <property type="evidence" value="ECO:0007669"/>
    <property type="project" value="TreeGrafter"/>
</dbReference>
<dbReference type="Pfam" id="PF00867">
    <property type="entry name" value="XPG_I"/>
    <property type="match status" value="1"/>
</dbReference>
<keyword evidence="8" id="KW-0234">DNA repair</keyword>
<feature type="non-terminal residue" evidence="12">
    <location>
        <position position="1"/>
    </location>
</feature>
<evidence type="ECO:0000259" key="10">
    <source>
        <dbReference type="SMART" id="SM00484"/>
    </source>
</evidence>
<evidence type="ECO:0000313" key="12">
    <source>
        <dbReference type="EMBL" id="RKP18697.1"/>
    </source>
</evidence>
<dbReference type="InterPro" id="IPR029060">
    <property type="entry name" value="PIN-like_dom_sf"/>
</dbReference>
<dbReference type="GO" id="GO:0016788">
    <property type="term" value="F:hydrolase activity, acting on ester bonds"/>
    <property type="evidence" value="ECO:0007669"/>
    <property type="project" value="InterPro"/>
</dbReference>
<evidence type="ECO:0000256" key="5">
    <source>
        <dbReference type="ARBA" id="ARBA00022763"/>
    </source>
</evidence>
<dbReference type="SMART" id="SM00484">
    <property type="entry name" value="XPGI"/>
    <property type="match status" value="1"/>
</dbReference>
<dbReference type="SMART" id="SM00485">
    <property type="entry name" value="XPGN"/>
    <property type="match status" value="1"/>
</dbReference>
<evidence type="ECO:0000256" key="1">
    <source>
        <dbReference type="ARBA" id="ARBA00001946"/>
    </source>
</evidence>
<name>A0A4P9YGQ4_ROZAC</name>
<dbReference type="InterPro" id="IPR008918">
    <property type="entry name" value="HhH2"/>
</dbReference>
<keyword evidence="5" id="KW-0227">DNA damage</keyword>
<dbReference type="PROSITE" id="PS00842">
    <property type="entry name" value="XPG_2"/>
    <property type="match status" value="1"/>
</dbReference>
<gene>
    <name evidence="12" type="ORF">ROZALSC1DRAFT_14868</name>
</gene>
<evidence type="ECO:0000256" key="9">
    <source>
        <dbReference type="ARBA" id="ARBA00023242"/>
    </source>
</evidence>
<evidence type="ECO:0000256" key="4">
    <source>
        <dbReference type="ARBA" id="ARBA00022723"/>
    </source>
</evidence>
<keyword evidence="3" id="KW-0540">Nuclease</keyword>
<evidence type="ECO:0000256" key="6">
    <source>
        <dbReference type="ARBA" id="ARBA00022801"/>
    </source>
</evidence>
<dbReference type="GO" id="GO:0006281">
    <property type="term" value="P:DNA repair"/>
    <property type="evidence" value="ECO:0007669"/>
    <property type="project" value="UniProtKB-KW"/>
</dbReference>
<dbReference type="SUPFAM" id="SSF47807">
    <property type="entry name" value="5' to 3' exonuclease, C-terminal subdomain"/>
    <property type="match status" value="1"/>
</dbReference>
<dbReference type="Gene3D" id="1.10.150.20">
    <property type="entry name" value="5' to 3' exonuclease, C-terminal subdomain"/>
    <property type="match status" value="1"/>
</dbReference>
<dbReference type="Proteomes" id="UP000281549">
    <property type="component" value="Unassembled WGS sequence"/>
</dbReference>
<evidence type="ECO:0000256" key="3">
    <source>
        <dbReference type="ARBA" id="ARBA00022722"/>
    </source>
</evidence>
<dbReference type="InterPro" id="IPR036279">
    <property type="entry name" value="5-3_exonuclease_C_sf"/>
</dbReference>
<dbReference type="Gene3D" id="3.40.50.1010">
    <property type="entry name" value="5'-nuclease"/>
    <property type="match status" value="1"/>
</dbReference>
<dbReference type="InterPro" id="IPR006086">
    <property type="entry name" value="XPG-I_dom"/>
</dbReference>
<evidence type="ECO:0000256" key="7">
    <source>
        <dbReference type="ARBA" id="ARBA00022842"/>
    </source>
</evidence>
<evidence type="ECO:0000313" key="13">
    <source>
        <dbReference type="Proteomes" id="UP000281549"/>
    </source>
</evidence>
<comment type="cofactor">
    <cofactor evidence="1">
        <name>Mg(2+)</name>
        <dbReference type="ChEBI" id="CHEBI:18420"/>
    </cofactor>
</comment>
<comment type="subcellular location">
    <subcellularLocation>
        <location evidence="2">Nucleus</location>
    </subcellularLocation>
</comment>
<sequence>ANTSIWMHQFAKVAVSKQLNQDFYIQSFAKRLCKIMYYGIKPVFVFDGGVPLLKKETVRKRGRKEDRDEISMIAKRLLRNHTEKQDLKKIVEEQKAISKLLQLFGVPYLIAPMEAEAQCAFLEMNSLVDGIVTDDNDVFLFGGENILRHFFSNSNSELLNYKMCTIREKTGWKRNELIDLALLLGSDYCNGLKGIGKVKAKEILNHFHSIECFVEWFLNGSDENVPSSIVKLRNKIILPDDFNDYKVRDAYLNPTVDQSMEPFQWGSPDFDEIAK</sequence>
<dbReference type="GO" id="GO:0046872">
    <property type="term" value="F:metal ion binding"/>
    <property type="evidence" value="ECO:0007669"/>
    <property type="project" value="UniProtKB-KW"/>
</dbReference>
<accession>A0A4P9YGQ4</accession>
<keyword evidence="7" id="KW-0460">Magnesium</keyword>
<dbReference type="InterPro" id="IPR006085">
    <property type="entry name" value="XPG_DNA_repair_N"/>
</dbReference>
<dbReference type="InterPro" id="IPR019974">
    <property type="entry name" value="XPG_CS"/>
</dbReference>
<feature type="domain" description="XPG N-terminal" evidence="11">
    <location>
        <begin position="1"/>
        <end position="68"/>
    </location>
</feature>
<evidence type="ECO:0000259" key="11">
    <source>
        <dbReference type="SMART" id="SM00485"/>
    </source>
</evidence>
<dbReference type="PANTHER" id="PTHR16171:SF7">
    <property type="entry name" value="DNA REPAIR PROTEIN RAD2"/>
    <property type="match status" value="1"/>
</dbReference>
<dbReference type="EMBL" id="ML005392">
    <property type="protein sequence ID" value="RKP18697.1"/>
    <property type="molecule type" value="Genomic_DNA"/>
</dbReference>
<dbReference type="PRINTS" id="PR00853">
    <property type="entry name" value="XPGRADSUPER"/>
</dbReference>
<dbReference type="CDD" id="cd09868">
    <property type="entry name" value="PIN_XPG_RAD2"/>
    <property type="match status" value="1"/>
</dbReference>
<protein>
    <submittedName>
        <fullName evidence="12">PIN domain-like protein</fullName>
    </submittedName>
</protein>
<keyword evidence="6" id="KW-0378">Hydrolase</keyword>